<accession>A0ABN6UFU9</accession>
<comment type="similarity">
    <text evidence="1">Belongs to the PspA/Vipp/IM30 family.</text>
</comment>
<dbReference type="EMBL" id="AP027041">
    <property type="protein sequence ID" value="BDU15176.1"/>
    <property type="molecule type" value="Genomic_DNA"/>
</dbReference>
<dbReference type="InterPro" id="IPR007157">
    <property type="entry name" value="PspA_VIPP1"/>
</dbReference>
<feature type="compositionally biased region" description="Basic residues" evidence="3">
    <location>
        <begin position="228"/>
        <end position="242"/>
    </location>
</feature>
<feature type="coiled-coil region" evidence="2">
    <location>
        <begin position="35"/>
        <end position="62"/>
    </location>
</feature>
<organism evidence="4 5">
    <name type="scientific">Lysobacter auxotrophicus</name>
    <dbReference type="NCBI Taxonomy" id="2992573"/>
    <lineage>
        <taxon>Bacteria</taxon>
        <taxon>Pseudomonadati</taxon>
        <taxon>Pseudomonadota</taxon>
        <taxon>Gammaproteobacteria</taxon>
        <taxon>Lysobacterales</taxon>
        <taxon>Lysobacteraceae</taxon>
        <taxon>Lysobacter</taxon>
    </lineage>
</organism>
<evidence type="ECO:0000256" key="1">
    <source>
        <dbReference type="ARBA" id="ARBA00043985"/>
    </source>
</evidence>
<keyword evidence="2" id="KW-0175">Coiled coil</keyword>
<feature type="region of interest" description="Disordered" evidence="3">
    <location>
        <begin position="216"/>
        <end position="242"/>
    </location>
</feature>
<evidence type="ECO:0000256" key="3">
    <source>
        <dbReference type="SAM" id="MobiDB-lite"/>
    </source>
</evidence>
<sequence>MSALSRIFGRVREQLAELGEAIAPADAQRDLDDDIRTSDARVRELRAALAELQARRFTAIERIDQTIAAIVQREAQAVASLQAGERELAQDVAADIVQLEHARDDEQAFVAQLDGRIAQLRHLVEEGENGLRRLQLQLDALRAAETVQRAQETVAGRQNGLPQNAIESLLRARRQSAPRESGDAGSEPAGNPDLDARLRAAGIDERNARAQLVLDRLAQRMTDTTPPARRRSRQARTPKGSR</sequence>
<dbReference type="Pfam" id="PF04012">
    <property type="entry name" value="PspA_IM30"/>
    <property type="match status" value="1"/>
</dbReference>
<feature type="region of interest" description="Disordered" evidence="3">
    <location>
        <begin position="171"/>
        <end position="196"/>
    </location>
</feature>
<dbReference type="RefSeq" id="WP_281780698.1">
    <property type="nucleotide sequence ID" value="NZ_AP027041.1"/>
</dbReference>
<keyword evidence="5" id="KW-1185">Reference proteome</keyword>
<protein>
    <submittedName>
        <fullName evidence="4">PspA/IM30 family protein</fullName>
    </submittedName>
</protein>
<evidence type="ECO:0000256" key="2">
    <source>
        <dbReference type="SAM" id="Coils"/>
    </source>
</evidence>
<proteinExistence type="inferred from homology"/>
<name>A0ABN6UFU9_9GAMM</name>
<dbReference type="Proteomes" id="UP001317822">
    <property type="component" value="Chromosome"/>
</dbReference>
<feature type="coiled-coil region" evidence="2">
    <location>
        <begin position="117"/>
        <end position="144"/>
    </location>
</feature>
<evidence type="ECO:0000313" key="5">
    <source>
        <dbReference type="Proteomes" id="UP001317822"/>
    </source>
</evidence>
<evidence type="ECO:0000313" key="4">
    <source>
        <dbReference type="EMBL" id="BDU15176.1"/>
    </source>
</evidence>
<reference evidence="4 5" key="1">
    <citation type="journal article" date="2023" name="Int. J. Syst. Evol. Microbiol.">
        <title>Physiological and genomic analyses of cobalamin (vitamin B12)-auxotrophy of Lysobacter auxotrophicus sp. nov., a methionine-auxotrophic chitinolytic bacterium isolated from chitin-treated soil.</title>
        <authorList>
            <person name="Saito A."/>
            <person name="Dohra H."/>
            <person name="Hamada M."/>
            <person name="Moriuchi R."/>
            <person name="Kotsuchibashi Y."/>
            <person name="Mori K."/>
        </authorList>
    </citation>
    <scope>NUCLEOTIDE SEQUENCE [LARGE SCALE GENOMIC DNA]</scope>
    <source>
        <strain evidence="4 5">5-21a</strain>
    </source>
</reference>
<gene>
    <name evidence="4" type="ORF">LA521A_03770</name>
</gene>